<evidence type="ECO:0000313" key="2">
    <source>
        <dbReference type="EMBL" id="MBS3183317.1"/>
    </source>
</evidence>
<feature type="region of interest" description="Disordered" evidence="1">
    <location>
        <begin position="1"/>
        <end position="20"/>
    </location>
</feature>
<gene>
    <name evidence="2" type="ORF">JSQ98_14115</name>
</gene>
<dbReference type="Proteomes" id="UP000811492">
    <property type="component" value="Unassembled WGS sequence"/>
</dbReference>
<accession>A0ABS5M815</accession>
<organism evidence="2 3">
    <name type="scientific">Leucobacter manosquensis</name>
    <dbReference type="NCBI Taxonomy" id="2810611"/>
    <lineage>
        <taxon>Bacteria</taxon>
        <taxon>Bacillati</taxon>
        <taxon>Actinomycetota</taxon>
        <taxon>Actinomycetes</taxon>
        <taxon>Micrococcales</taxon>
        <taxon>Microbacteriaceae</taxon>
        <taxon>Leucobacter</taxon>
    </lineage>
</organism>
<evidence type="ECO:0008006" key="4">
    <source>
        <dbReference type="Google" id="ProtNLM"/>
    </source>
</evidence>
<protein>
    <recommendedName>
        <fullName evidence="4">DUF1173 domain-containing protein</fullName>
    </recommendedName>
</protein>
<feature type="region of interest" description="Disordered" evidence="1">
    <location>
        <begin position="114"/>
        <end position="136"/>
    </location>
</feature>
<feature type="compositionally biased region" description="Polar residues" evidence="1">
    <location>
        <begin position="1"/>
        <end position="10"/>
    </location>
</feature>
<evidence type="ECO:0000313" key="3">
    <source>
        <dbReference type="Proteomes" id="UP000811492"/>
    </source>
</evidence>
<sequence>MGDTTTSTSHALHVPSGEIISASQVGEATKPGPWECPSNKCRLALTPVRATLVAGQGASTIERGPFFKRKTPGTLHTKSCDLHVGDLEKMSAYTPRPGNAPRNETVLLSVGSHPNTKVPEASLSPRTQRNVGPDYAGRAGSMASLLRLIERMGGEEAMKRLWHSHHGQRYRWQEIAYGAEHSEYVRLRDEVTGLFKYDEHRPWIIWGTVQEGPKEPKYDHTKRVLRVGATYGASVPKVRVYVPNTSEFEQVIENAIAGTDVAFVLSGVKETDVAIGVYGNLKAPSDIAFLN</sequence>
<reference evidence="2 3" key="1">
    <citation type="submission" date="2021-02" db="EMBL/GenBank/DDBJ databases">
        <title>Draft genome and description of Leucobacter sp nov strain Marseille-Q4368.</title>
        <authorList>
            <person name="Boxberger M."/>
            <person name="La Scola B."/>
        </authorList>
    </citation>
    <scope>NUCLEOTIDE SEQUENCE [LARGE SCALE GENOMIC DNA]</scope>
    <source>
        <strain evidence="2 3">Marseille-Q4368</strain>
    </source>
</reference>
<comment type="caution">
    <text evidence="2">The sequence shown here is derived from an EMBL/GenBank/DDBJ whole genome shotgun (WGS) entry which is preliminary data.</text>
</comment>
<keyword evidence="3" id="KW-1185">Reference proteome</keyword>
<evidence type="ECO:0000256" key="1">
    <source>
        <dbReference type="SAM" id="MobiDB-lite"/>
    </source>
</evidence>
<dbReference type="RefSeq" id="WP_211650239.1">
    <property type="nucleotide sequence ID" value="NZ_JAFEVO010000001.1"/>
</dbReference>
<proteinExistence type="predicted"/>
<name>A0ABS5M815_9MICO</name>
<dbReference type="EMBL" id="JAFEVO010000001">
    <property type="protein sequence ID" value="MBS3183317.1"/>
    <property type="molecule type" value="Genomic_DNA"/>
</dbReference>